<dbReference type="RefSeq" id="WP_213530372.1">
    <property type="nucleotide sequence ID" value="NZ_BOVJ01000155.1"/>
</dbReference>
<dbReference type="InterPro" id="IPR000771">
    <property type="entry name" value="FBA_II"/>
</dbReference>
<reference evidence="2 3" key="1">
    <citation type="submission" date="2021-04" db="EMBL/GenBank/DDBJ databases">
        <title>Draft genome sequence of Paenibacillus cisolokensis, LC2-13A.</title>
        <authorList>
            <person name="Uke A."/>
            <person name="Chhe C."/>
            <person name="Baramee S."/>
            <person name="Kosugi A."/>
        </authorList>
    </citation>
    <scope>NUCLEOTIDE SEQUENCE [LARGE SCALE GENOMIC DNA]</scope>
    <source>
        <strain evidence="2 3">LC2-13A</strain>
    </source>
</reference>
<name>A0ABQ4NCA2_9BACL</name>
<evidence type="ECO:0000313" key="3">
    <source>
        <dbReference type="Proteomes" id="UP000680304"/>
    </source>
</evidence>
<dbReference type="EMBL" id="BOVJ01000155">
    <property type="protein sequence ID" value="GIQ65843.1"/>
    <property type="molecule type" value="Genomic_DNA"/>
</dbReference>
<dbReference type="PANTHER" id="PTHR30304:SF0">
    <property type="entry name" value="D-TAGATOSE-1,6-BISPHOSPHATE ALDOLASE SUBUNIT GATY-RELATED"/>
    <property type="match status" value="1"/>
</dbReference>
<dbReference type="Proteomes" id="UP000680304">
    <property type="component" value="Unassembled WGS sequence"/>
</dbReference>
<sequence>MAVRKPDNVVTLKQALVVAETNRYATGSFSPRYTPMIAAVLEAGQRTASPLIVQISHKELIRYGITPGEFAETFYREIRDRRITVPVVLHLDHTKELGTIRDAIAAGFTSVMIDASEKPFAENVAISREAAEYAHAHGVSVEAELGMIGTTDFVETDKDEELFTDPREAAEFVRLTGVDALAVSCGTAHGVYLVKRPRIDYERLAAIRALTPVHLVLHGGSGVPEEMMRKAFELPGGGVSKVNIATDLELALLGALGREERMTNAECKALDPASLEAGRAAVARTVEEKITRFVCSAGKAACFAQGQA</sequence>
<dbReference type="PANTHER" id="PTHR30304">
    <property type="entry name" value="D-TAGATOSE-1,6-BISPHOSPHATE ALDOLASE"/>
    <property type="match status" value="1"/>
</dbReference>
<dbReference type="PIRSF" id="PIRSF001359">
    <property type="entry name" value="F_bP_aldolase_II"/>
    <property type="match status" value="1"/>
</dbReference>
<dbReference type="Gene3D" id="3.20.20.70">
    <property type="entry name" value="Aldolase class I"/>
    <property type="match status" value="1"/>
</dbReference>
<dbReference type="InterPro" id="IPR013785">
    <property type="entry name" value="Aldolase_TIM"/>
</dbReference>
<keyword evidence="3" id="KW-1185">Reference proteome</keyword>
<dbReference type="SUPFAM" id="SSF51569">
    <property type="entry name" value="Aldolase"/>
    <property type="match status" value="1"/>
</dbReference>
<organism evidence="2 3">
    <name type="scientific">Paenibacillus cisolokensis</name>
    <dbReference type="NCBI Taxonomy" id="1658519"/>
    <lineage>
        <taxon>Bacteria</taxon>
        <taxon>Bacillati</taxon>
        <taxon>Bacillota</taxon>
        <taxon>Bacilli</taxon>
        <taxon>Bacillales</taxon>
        <taxon>Paenibacillaceae</taxon>
        <taxon>Paenibacillus</taxon>
    </lineage>
</organism>
<gene>
    <name evidence="2" type="ORF">PACILC2_44110</name>
</gene>
<dbReference type="NCBIfam" id="TIGR00167">
    <property type="entry name" value="cbbA"/>
    <property type="match status" value="1"/>
</dbReference>
<evidence type="ECO:0000313" key="2">
    <source>
        <dbReference type="EMBL" id="GIQ65843.1"/>
    </source>
</evidence>
<protein>
    <submittedName>
        <fullName evidence="2">Fructose-bisphosphate aldolase</fullName>
    </submittedName>
</protein>
<dbReference type="InterPro" id="IPR050246">
    <property type="entry name" value="Class_II_FBP_aldolase"/>
</dbReference>
<evidence type="ECO:0000256" key="1">
    <source>
        <dbReference type="ARBA" id="ARBA00001947"/>
    </source>
</evidence>
<comment type="cofactor">
    <cofactor evidence="1">
        <name>Zn(2+)</name>
        <dbReference type="ChEBI" id="CHEBI:29105"/>
    </cofactor>
</comment>
<proteinExistence type="predicted"/>
<accession>A0ABQ4NCA2</accession>
<dbReference type="Pfam" id="PF01116">
    <property type="entry name" value="F_bP_aldolase"/>
    <property type="match status" value="1"/>
</dbReference>
<comment type="caution">
    <text evidence="2">The sequence shown here is derived from an EMBL/GenBank/DDBJ whole genome shotgun (WGS) entry which is preliminary data.</text>
</comment>